<dbReference type="RefSeq" id="WP_237379249.1">
    <property type="nucleotide sequence ID" value="NZ_CP071793.1"/>
</dbReference>
<reference evidence="2" key="1">
    <citation type="submission" date="2021-03" db="EMBL/GenBank/DDBJ databases">
        <title>Acanthopleuribacteraceae sp. M133.</title>
        <authorList>
            <person name="Wang G."/>
        </authorList>
    </citation>
    <scope>NUCLEOTIDE SEQUENCE</scope>
    <source>
        <strain evidence="2">M133</strain>
    </source>
</reference>
<organism evidence="2 3">
    <name type="scientific">Sulfidibacter corallicola</name>
    <dbReference type="NCBI Taxonomy" id="2818388"/>
    <lineage>
        <taxon>Bacteria</taxon>
        <taxon>Pseudomonadati</taxon>
        <taxon>Acidobacteriota</taxon>
        <taxon>Holophagae</taxon>
        <taxon>Acanthopleuribacterales</taxon>
        <taxon>Acanthopleuribacteraceae</taxon>
        <taxon>Sulfidibacter</taxon>
    </lineage>
</organism>
<dbReference type="AlphaFoldDB" id="A0A8A4TJE9"/>
<evidence type="ECO:0000259" key="1">
    <source>
        <dbReference type="Pfam" id="PF12770"/>
    </source>
</evidence>
<protein>
    <submittedName>
        <fullName evidence="2">CHAT domain-containing protein</fullName>
    </submittedName>
</protein>
<sequence length="398" mass="45273">MALFEIKIVPSEKESVILAESNFGEATIQVPNVFLEEMINKSEQLRESHKKPDLCNLKEEMINFGIRLFSGIIKGDILTLFNRTIGGSLEGQLDIRLMLGKAKLNAIQWELMHYRKEYIGFRHNFVRHPFVARPANIPQRERKKLRVLAVCVDPLFGESGIHEEHQNLCEILQGYGDSINFTSLYQEEATLDNIKDCLFEGVDIWHFTGHGHFNSKDIIESYLLTWGRSSRDTGLLSIRTLATLAVSQSIGFCYLNACNTARESISKNKITLNETQGDSLVNMAHGLIEAGAPLVVATNHEITIWAATVFSRRFYKSIIKYGNRVDQAVRQGRAELYIDSERGYAGDWSSPVLYGRSQYMGLGLEALEWRESFDLFRVRNVEKPVLHETAPEEDQIIL</sequence>
<dbReference type="Pfam" id="PF12770">
    <property type="entry name" value="CHAT"/>
    <property type="match status" value="1"/>
</dbReference>
<dbReference type="InterPro" id="IPR024983">
    <property type="entry name" value="CHAT_dom"/>
</dbReference>
<name>A0A8A4TJE9_SULCO</name>
<accession>A0A8A4TJE9</accession>
<keyword evidence="3" id="KW-1185">Reference proteome</keyword>
<dbReference type="Gene3D" id="3.40.50.1460">
    <property type="match status" value="1"/>
</dbReference>
<dbReference type="Proteomes" id="UP000663929">
    <property type="component" value="Chromosome"/>
</dbReference>
<evidence type="ECO:0000313" key="3">
    <source>
        <dbReference type="Proteomes" id="UP000663929"/>
    </source>
</evidence>
<dbReference type="EMBL" id="CP071793">
    <property type="protein sequence ID" value="QTD49617.1"/>
    <property type="molecule type" value="Genomic_DNA"/>
</dbReference>
<proteinExistence type="predicted"/>
<dbReference type="KEGG" id="scor:J3U87_28860"/>
<evidence type="ECO:0000313" key="2">
    <source>
        <dbReference type="EMBL" id="QTD49617.1"/>
    </source>
</evidence>
<gene>
    <name evidence="2" type="ORF">J3U87_28860</name>
</gene>
<feature type="domain" description="CHAT" evidence="1">
    <location>
        <begin position="101"/>
        <end position="355"/>
    </location>
</feature>